<evidence type="ECO:0000256" key="1">
    <source>
        <dbReference type="SAM" id="MobiDB-lite"/>
    </source>
</evidence>
<reference evidence="2 3" key="1">
    <citation type="submission" date="2017-09" db="EMBL/GenBank/DDBJ databases">
        <authorList>
            <consortium name="International Durum Wheat Genome Sequencing Consortium (IDWGSC)"/>
            <person name="Milanesi L."/>
        </authorList>
    </citation>
    <scope>NUCLEOTIDE SEQUENCE [LARGE SCALE GENOMIC DNA]</scope>
    <source>
        <strain evidence="3">cv. Svevo</strain>
    </source>
</reference>
<feature type="region of interest" description="Disordered" evidence="1">
    <location>
        <begin position="67"/>
        <end position="118"/>
    </location>
</feature>
<name>A0A9R1RR62_TRITD</name>
<dbReference type="OMA" id="QIPSKSH"/>
<protein>
    <submittedName>
        <fullName evidence="2">Uncharacterized protein</fullName>
    </submittedName>
</protein>
<organism evidence="2 3">
    <name type="scientific">Triticum turgidum subsp. durum</name>
    <name type="common">Durum wheat</name>
    <name type="synonym">Triticum durum</name>
    <dbReference type="NCBI Taxonomy" id="4567"/>
    <lineage>
        <taxon>Eukaryota</taxon>
        <taxon>Viridiplantae</taxon>
        <taxon>Streptophyta</taxon>
        <taxon>Embryophyta</taxon>
        <taxon>Tracheophyta</taxon>
        <taxon>Spermatophyta</taxon>
        <taxon>Magnoliopsida</taxon>
        <taxon>Liliopsida</taxon>
        <taxon>Poales</taxon>
        <taxon>Poaceae</taxon>
        <taxon>BOP clade</taxon>
        <taxon>Pooideae</taxon>
        <taxon>Triticodae</taxon>
        <taxon>Triticeae</taxon>
        <taxon>Triticinae</taxon>
        <taxon>Triticum</taxon>
    </lineage>
</organism>
<sequence length="499" mass="53676">MIFDLARSRGFPPQLNIALARINNLSHSLWGCFAFAPINSFRPPRVASRPSLQLPLLASKIADSIPSRFPSRSHSQPSLIADHTNPALRSPRPQVTHKFSSSSRAMAEPAPAPAQPRTAGDDVISARLQRALELLFPSNLAGKAVLFAVVVALLRMLPTSQTPGIWDLPHILLLGLVISYGVFGQRNADADVVPPVAPSSRIVDDDESVEAFVSQILQGPLVFEGNSGDGGSSGAKDGSVQAWSSQYYPDDALVVVADTGDAGEKPILLPVRKLKPLAEESAPGNVSDDATDEEAEFLPKEEIGYGGAREHAISSPSSVLDAGKTLSPSSPPPPPPPPQFRGGARGLGKARARSFNEYGVADMSMSARTGLRSRFRSNSSIQATRRSTFTGYDPVAPSDDQADADDEVDDMAAASDSSFSSDDMARDGDDEHDEEEDNYEEDGDEETREGDNSCDEGLFELATRPEAEEDEVDKKADEFIAKFREQIRMQRAQPGPGRR</sequence>
<dbReference type="AlphaFoldDB" id="A0A9R1RR62"/>
<dbReference type="EMBL" id="LT934114">
    <property type="protein sequence ID" value="VAH50768.1"/>
    <property type="molecule type" value="Genomic_DNA"/>
</dbReference>
<feature type="compositionally biased region" description="Pro residues" evidence="1">
    <location>
        <begin position="329"/>
        <end position="339"/>
    </location>
</feature>
<proteinExistence type="predicted"/>
<dbReference type="Proteomes" id="UP000324705">
    <property type="component" value="Chromosome 2B"/>
</dbReference>
<feature type="compositionally biased region" description="Acidic residues" evidence="1">
    <location>
        <begin position="430"/>
        <end position="458"/>
    </location>
</feature>
<dbReference type="InterPro" id="IPR008480">
    <property type="entry name" value="DUF761_pln"/>
</dbReference>
<gene>
    <name evidence="2" type="ORF">TRITD_2Bv1G205320</name>
</gene>
<keyword evidence="3" id="KW-1185">Reference proteome</keyword>
<feature type="compositionally biased region" description="Low complexity" evidence="1">
    <location>
        <begin position="411"/>
        <end position="422"/>
    </location>
</feature>
<feature type="compositionally biased region" description="Polar residues" evidence="1">
    <location>
        <begin position="376"/>
        <end position="390"/>
    </location>
</feature>
<evidence type="ECO:0000313" key="3">
    <source>
        <dbReference type="Proteomes" id="UP000324705"/>
    </source>
</evidence>
<dbReference type="PANTHER" id="PTHR34059:SF2">
    <property type="entry name" value="DUF4408 DOMAIN-CONTAINING PROTEIN"/>
    <property type="match status" value="1"/>
</dbReference>
<feature type="compositionally biased region" description="Acidic residues" evidence="1">
    <location>
        <begin position="400"/>
        <end position="410"/>
    </location>
</feature>
<feature type="compositionally biased region" description="Low complexity" evidence="1">
    <location>
        <begin position="100"/>
        <end position="109"/>
    </location>
</feature>
<dbReference type="Gramene" id="TRITD2Bv1G205320.1">
    <property type="protein sequence ID" value="TRITD2Bv1G205320.1"/>
    <property type="gene ID" value="TRITD2Bv1G205320"/>
</dbReference>
<accession>A0A9R1RR62</accession>
<evidence type="ECO:0000313" key="2">
    <source>
        <dbReference type="EMBL" id="VAH50768.1"/>
    </source>
</evidence>
<dbReference type="Pfam" id="PF05553">
    <property type="entry name" value="DUF761"/>
    <property type="match status" value="1"/>
</dbReference>
<feature type="region of interest" description="Disordered" evidence="1">
    <location>
        <begin position="311"/>
        <end position="476"/>
    </location>
</feature>
<dbReference type="PANTHER" id="PTHR34059">
    <property type="entry name" value="EXPRESSED PROTEIN"/>
    <property type="match status" value="1"/>
</dbReference>